<feature type="compositionally biased region" description="Basic and acidic residues" evidence="5">
    <location>
        <begin position="518"/>
        <end position="528"/>
    </location>
</feature>
<feature type="compositionally biased region" description="Basic and acidic residues" evidence="5">
    <location>
        <begin position="38"/>
        <end position="51"/>
    </location>
</feature>
<dbReference type="InterPro" id="IPR044976">
    <property type="entry name" value="FIPS5/FIPS3-like"/>
</dbReference>
<feature type="compositionally biased region" description="Basic and acidic residues" evidence="5">
    <location>
        <begin position="1006"/>
        <end position="1028"/>
    </location>
</feature>
<feature type="region of interest" description="Disordered" evidence="5">
    <location>
        <begin position="560"/>
        <end position="586"/>
    </location>
</feature>
<dbReference type="GO" id="GO:0006397">
    <property type="term" value="P:mRNA processing"/>
    <property type="evidence" value="ECO:0007669"/>
    <property type="project" value="UniProtKB-KW"/>
</dbReference>
<dbReference type="PANTHER" id="PTHR36884">
    <property type="entry name" value="FIP1[III]-LIKE PROTEIN"/>
    <property type="match status" value="1"/>
</dbReference>
<dbReference type="EMBL" id="JBBNAE010000002">
    <property type="protein sequence ID" value="KAK9147063.1"/>
    <property type="molecule type" value="Genomic_DNA"/>
</dbReference>
<feature type="compositionally biased region" description="Basic and acidic residues" evidence="5">
    <location>
        <begin position="64"/>
        <end position="79"/>
    </location>
</feature>
<name>A0AAP0K8L5_9MAGN</name>
<gene>
    <name evidence="7" type="ORF">Sjap_006966</name>
</gene>
<sequence>MADMVDDDFGELYADVEAQVTAAINAVPSHSQVVQVSEESKSRSGGGDRIEAIGSDGSDSSSMEARDCGEGGGPKEARNEGYGCEKGLILGNGCCGHDDDDDDGDEDNDDLDIVLNEEDCAAASQVLRGEVGVGSDEEEDLVIVTEGGDESKERKIAEQQQILSDGLEQSSGLGADAGNGVKAGYQSQYSQYKYARHHIHRAAYRGNNKIIGSGSAASSCLVRGDWDANGSNQQLRSSLRPVTSCDITAFMMAGQSGCEFFLPRNRTIFDVNIESIGRKSWRLPGVDISDFFNFGLDEESWKQYCNCLEECRQQGSAANKSRSYQVYGAKYGEEPVAEKTALTQLGDTAHLVENADSRHLEFPKGRAIQVEDGIGERQPSMNLRRPRVRDSDAVIQISVQESSEMSKEEPGHRNDSENGCPPMNHDQNAQPARFDNELSRKFDVSSVNDGLCSMSRCSRSEDASSADSLNPDNEGDQQISDAVFSNERMKMRVCEESFKTIEMVNDKKEETDNGLSRSDVHKLESESSFGDRVEYASSPSYYNSRSVSYKAEVDSDKETICNPVNRTSSDSVNGLRESTTPNSYHSKDIENFDIETEAGDRKMDFVNLNHEEEKNHYPKLRLRSVAEVKIHAIDDETNSLSDGKVCYDGSHATQRDVKHRSRNFEFYDKDKNTYHKETVRSDDHRSGRPTKKHAGNDYDDFCHEKHPLRVEMDTYSRRIPRHEREYSVEDRFHRDNKVKQNKYDSYRERHSYEELRANSHVQSVQFTPESYVNFSQSRRKDDDLFERKNYDLAFDHRHREPFVKIDHQRTDSYGERERECLREKWNRHGRPYDWEMEGANRSERYWDSPHPDLLNDKCRSVVHDGEYRGHYNFEAWPNNSYRESSLSNGRGWQDSLSLKKDANSSRRIYQGDLDRWRKIHSPRERNNNFSDRFPRDDPIDDYLDDEWIYFGQSMTFDWPGGKLNTQSQGRVAAEKAFFPCGSSKCKSVNVKHGTSHVGTPFNAEQSKQDSKRQMREESKYSQVSDHDNSNFGMLERNEPADMRCRDSREHHLFDWKGKVKLGNPRLTRCTFVFVYEFSL</sequence>
<dbReference type="AlphaFoldDB" id="A0AAP0K8L5"/>
<dbReference type="PANTHER" id="PTHR36884:SF4">
    <property type="entry name" value="FIP1[III]-LIKE PROTEIN"/>
    <property type="match status" value="1"/>
</dbReference>
<evidence type="ECO:0000256" key="4">
    <source>
        <dbReference type="ARBA" id="ARBA00023242"/>
    </source>
</evidence>
<evidence type="ECO:0000256" key="5">
    <source>
        <dbReference type="SAM" id="MobiDB-lite"/>
    </source>
</evidence>
<feature type="region of interest" description="Disordered" evidence="5">
    <location>
        <begin position="26"/>
        <end position="79"/>
    </location>
</feature>
<evidence type="ECO:0000256" key="3">
    <source>
        <dbReference type="ARBA" id="ARBA00022664"/>
    </source>
</evidence>
<accession>A0AAP0K8L5</accession>
<dbReference type="Pfam" id="PF05182">
    <property type="entry name" value="Fip1"/>
    <property type="match status" value="1"/>
</dbReference>
<evidence type="ECO:0000313" key="8">
    <source>
        <dbReference type="Proteomes" id="UP001417504"/>
    </source>
</evidence>
<feature type="compositionally biased region" description="Low complexity" evidence="5">
    <location>
        <begin position="27"/>
        <end position="37"/>
    </location>
</feature>
<evidence type="ECO:0000256" key="2">
    <source>
        <dbReference type="ARBA" id="ARBA00007459"/>
    </source>
</evidence>
<proteinExistence type="inferred from homology"/>
<protein>
    <recommendedName>
        <fullName evidence="6">Pre-mRNA polyadenylation factor Fip1 domain-containing protein</fullName>
    </recommendedName>
</protein>
<keyword evidence="4" id="KW-0539">Nucleus</keyword>
<evidence type="ECO:0000313" key="7">
    <source>
        <dbReference type="EMBL" id="KAK9147063.1"/>
    </source>
</evidence>
<feature type="domain" description="Pre-mRNA polyadenylation factor Fip1" evidence="6">
    <location>
        <begin position="270"/>
        <end position="312"/>
    </location>
</feature>
<evidence type="ECO:0000256" key="1">
    <source>
        <dbReference type="ARBA" id="ARBA00004123"/>
    </source>
</evidence>
<comment type="similarity">
    <text evidence="2">Belongs to the FIP1 family.</text>
</comment>
<dbReference type="Proteomes" id="UP001417504">
    <property type="component" value="Unassembled WGS sequence"/>
</dbReference>
<feature type="compositionally biased region" description="Basic and acidic residues" evidence="5">
    <location>
        <begin position="677"/>
        <end position="686"/>
    </location>
</feature>
<comment type="caution">
    <text evidence="7">The sequence shown here is derived from an EMBL/GenBank/DDBJ whole genome shotgun (WGS) entry which is preliminary data.</text>
</comment>
<feature type="compositionally biased region" description="Basic and acidic residues" evidence="5">
    <location>
        <begin position="404"/>
        <end position="416"/>
    </location>
</feature>
<feature type="region of interest" description="Disordered" evidence="5">
    <location>
        <begin position="677"/>
        <end position="699"/>
    </location>
</feature>
<feature type="compositionally biased region" description="Polar residues" evidence="5">
    <location>
        <begin position="562"/>
        <end position="584"/>
    </location>
</feature>
<dbReference type="InterPro" id="IPR007854">
    <property type="entry name" value="Fip1_dom"/>
</dbReference>
<feature type="region of interest" description="Disordered" evidence="5">
    <location>
        <begin position="399"/>
        <end position="430"/>
    </location>
</feature>
<evidence type="ECO:0000259" key="6">
    <source>
        <dbReference type="Pfam" id="PF05182"/>
    </source>
</evidence>
<keyword evidence="3" id="KW-0507">mRNA processing</keyword>
<keyword evidence="8" id="KW-1185">Reference proteome</keyword>
<reference evidence="7 8" key="1">
    <citation type="submission" date="2024-01" db="EMBL/GenBank/DDBJ databases">
        <title>Genome assemblies of Stephania.</title>
        <authorList>
            <person name="Yang L."/>
        </authorList>
    </citation>
    <scope>NUCLEOTIDE SEQUENCE [LARGE SCALE GENOMIC DNA]</scope>
    <source>
        <strain evidence="7">QJT</strain>
        <tissue evidence="7">Leaf</tissue>
    </source>
</reference>
<organism evidence="7 8">
    <name type="scientific">Stephania japonica</name>
    <dbReference type="NCBI Taxonomy" id="461633"/>
    <lineage>
        <taxon>Eukaryota</taxon>
        <taxon>Viridiplantae</taxon>
        <taxon>Streptophyta</taxon>
        <taxon>Embryophyta</taxon>
        <taxon>Tracheophyta</taxon>
        <taxon>Spermatophyta</taxon>
        <taxon>Magnoliopsida</taxon>
        <taxon>Ranunculales</taxon>
        <taxon>Menispermaceae</taxon>
        <taxon>Menispermoideae</taxon>
        <taxon>Cissampelideae</taxon>
        <taxon>Stephania</taxon>
    </lineage>
</organism>
<feature type="region of interest" description="Disordered" evidence="5">
    <location>
        <begin position="507"/>
        <end position="528"/>
    </location>
</feature>
<comment type="subcellular location">
    <subcellularLocation>
        <location evidence="1">Nucleus</location>
    </subcellularLocation>
</comment>
<feature type="region of interest" description="Disordered" evidence="5">
    <location>
        <begin position="994"/>
        <end position="1034"/>
    </location>
</feature>
<dbReference type="GO" id="GO:0005634">
    <property type="term" value="C:nucleus"/>
    <property type="evidence" value="ECO:0007669"/>
    <property type="project" value="UniProtKB-SubCell"/>
</dbReference>